<keyword evidence="3" id="KW-1185">Reference proteome</keyword>
<evidence type="ECO:0000313" key="3">
    <source>
        <dbReference type="Proteomes" id="UP000238634"/>
    </source>
</evidence>
<gene>
    <name evidence="2" type="ORF">C7B65_14920</name>
</gene>
<dbReference type="STRING" id="1920490.GCA_001895925_00372"/>
<proteinExistence type="predicted"/>
<evidence type="ECO:0000313" key="2">
    <source>
        <dbReference type="EMBL" id="PSB18584.1"/>
    </source>
</evidence>
<evidence type="ECO:0000259" key="1">
    <source>
        <dbReference type="Pfam" id="PF07176"/>
    </source>
</evidence>
<accession>A0A2T1DDQ0</accession>
<name>A0A2T1DDQ0_9CYAN</name>
<dbReference type="EMBL" id="PVWG01000016">
    <property type="protein sequence ID" value="PSB18584.1"/>
    <property type="molecule type" value="Genomic_DNA"/>
</dbReference>
<dbReference type="OrthoDB" id="454181at2"/>
<dbReference type="Pfam" id="PF07176">
    <property type="entry name" value="DUF1400"/>
    <property type="match status" value="1"/>
</dbReference>
<dbReference type="RefSeq" id="WP_106254047.1">
    <property type="nucleotide sequence ID" value="NZ_MPPI01000016.1"/>
</dbReference>
<dbReference type="AlphaFoldDB" id="A0A2T1DDQ0"/>
<feature type="domain" description="DUF1400" evidence="1">
    <location>
        <begin position="42"/>
        <end position="167"/>
    </location>
</feature>
<dbReference type="InterPro" id="IPR010802">
    <property type="entry name" value="DUF1400"/>
</dbReference>
<protein>
    <recommendedName>
        <fullName evidence="1">DUF1400 domain-containing protein</fullName>
    </recommendedName>
</protein>
<comment type="caution">
    <text evidence="2">The sequence shown here is derived from an EMBL/GenBank/DDBJ whole genome shotgun (WGS) entry which is preliminary data.</text>
</comment>
<sequence length="220" mass="24544">MLSPQFFQRSLTQGVSKFAWLCGGLLLGANVGILGNVTPTLAAERVVITYGIFQETFLVKDMTTFAETGELSRLRQFQLRVARTDPEVLRAFLNKKLRVDFLFLDRASNSLVGEFVLYQMGKVIYNRHRVAPIQSLRSSLVLSAREDNYVSLLEFLQNYPLPVVYIDGKKIAEVGQKVGNTREKVEGYLEAMSAVVQQILSEPLCNCEAGAIEDSSTPSK</sequence>
<dbReference type="Proteomes" id="UP000238634">
    <property type="component" value="Unassembled WGS sequence"/>
</dbReference>
<organism evidence="2 3">
    <name type="scientific">Phormidesmis priestleyi ULC007</name>
    <dbReference type="NCBI Taxonomy" id="1920490"/>
    <lineage>
        <taxon>Bacteria</taxon>
        <taxon>Bacillati</taxon>
        <taxon>Cyanobacteriota</taxon>
        <taxon>Cyanophyceae</taxon>
        <taxon>Leptolyngbyales</taxon>
        <taxon>Leptolyngbyaceae</taxon>
        <taxon>Phormidesmis</taxon>
    </lineage>
</organism>
<reference evidence="2 3" key="1">
    <citation type="submission" date="2018-02" db="EMBL/GenBank/DDBJ databases">
        <authorList>
            <person name="Cohen D.B."/>
            <person name="Kent A.D."/>
        </authorList>
    </citation>
    <scope>NUCLEOTIDE SEQUENCE [LARGE SCALE GENOMIC DNA]</scope>
    <source>
        <strain evidence="2 3">ULC007</strain>
    </source>
</reference>
<reference evidence="2 3" key="2">
    <citation type="submission" date="2018-03" db="EMBL/GenBank/DDBJ databases">
        <title>The ancient ancestry and fast evolution of plastids.</title>
        <authorList>
            <person name="Moore K.R."/>
            <person name="Magnabosco C."/>
            <person name="Momper L."/>
            <person name="Gold D.A."/>
            <person name="Bosak T."/>
            <person name="Fournier G.P."/>
        </authorList>
    </citation>
    <scope>NUCLEOTIDE SEQUENCE [LARGE SCALE GENOMIC DNA]</scope>
    <source>
        <strain evidence="2 3">ULC007</strain>
    </source>
</reference>